<dbReference type="Proteomes" id="UP000256328">
    <property type="component" value="Unassembled WGS sequence"/>
</dbReference>
<name>A0A3D8RCZ1_9HELO</name>
<dbReference type="PANTHER" id="PTHR33112:SF16">
    <property type="entry name" value="HETEROKARYON INCOMPATIBILITY DOMAIN-CONTAINING PROTEIN"/>
    <property type="match status" value="1"/>
</dbReference>
<evidence type="ECO:0000313" key="2">
    <source>
        <dbReference type="EMBL" id="RDW71840.1"/>
    </source>
</evidence>
<evidence type="ECO:0000313" key="3">
    <source>
        <dbReference type="Proteomes" id="UP000256328"/>
    </source>
</evidence>
<proteinExistence type="predicted"/>
<sequence>MIPPGAGMGISGVRVNVGGAEMMKEVDLKITAAPDDPLALSGDITGRSARCEPGSSESFSRIQEWLSICEQTHTQCSSPFIKVEAQIHTEIADNSTTSNVATFPSRLIDVESDADPKSLRLWETTKVNAAGDIQRTKGRYSALSYSWGPEDSKRFTTKKDTREARLKGFSLEELPTTIRDAVVLTRKLGLRYLWVDALCIVQDDVDDWAEESARINEVYGNAVITIAAAACEDKWDGIFRKWDLPPSQSVSIHSKCSNDDRTGTMTISDTVGSLYEILDRSPLSNRAWVLQERVLSRRTIHFAKDQMYWECQNHAVAEDGTIFSDTFSVNKYLSWPGGVDSMSIPSGIFINCRTSYLHLLGWRSNFKIVWELDETNILQDFGWTTFRWLSYGLFQMQEKNSLTQLTQTNGALLLGHGLQFIGRFGFYWTPIWENIVQNR</sequence>
<keyword evidence="3" id="KW-1185">Reference proteome</keyword>
<dbReference type="OrthoDB" id="8300194at2759"/>
<gene>
    <name evidence="2" type="ORF">BP5796_07874</name>
</gene>
<dbReference type="EMBL" id="PDLN01000011">
    <property type="protein sequence ID" value="RDW71840.1"/>
    <property type="molecule type" value="Genomic_DNA"/>
</dbReference>
<comment type="caution">
    <text evidence="2">The sequence shown here is derived from an EMBL/GenBank/DDBJ whole genome shotgun (WGS) entry which is preliminary data.</text>
</comment>
<feature type="domain" description="Heterokaryon incompatibility" evidence="1">
    <location>
        <begin position="140"/>
        <end position="292"/>
    </location>
</feature>
<dbReference type="PANTHER" id="PTHR33112">
    <property type="entry name" value="DOMAIN PROTEIN, PUTATIVE-RELATED"/>
    <property type="match status" value="1"/>
</dbReference>
<protein>
    <recommendedName>
        <fullName evidence="1">Heterokaryon incompatibility domain-containing protein</fullName>
    </recommendedName>
</protein>
<reference evidence="2 3" key="1">
    <citation type="journal article" date="2018" name="IMA Fungus">
        <title>IMA Genome-F 9: Draft genome sequence of Annulohypoxylon stygium, Aspergillus mulundensis, Berkeleyomyces basicola (syn. Thielaviopsis basicola), Ceratocystis smalleyi, two Cercospora beticola strains, Coleophoma cylindrospora, Fusarium fracticaudum, Phialophora cf. hyalina, and Morchella septimelata.</title>
        <authorList>
            <person name="Wingfield B.D."/>
            <person name="Bills G.F."/>
            <person name="Dong Y."/>
            <person name="Huang W."/>
            <person name="Nel W.J."/>
            <person name="Swalarsk-Parry B.S."/>
            <person name="Vaghefi N."/>
            <person name="Wilken P.M."/>
            <person name="An Z."/>
            <person name="de Beer Z.W."/>
            <person name="De Vos L."/>
            <person name="Chen L."/>
            <person name="Duong T.A."/>
            <person name="Gao Y."/>
            <person name="Hammerbacher A."/>
            <person name="Kikkert J.R."/>
            <person name="Li Y."/>
            <person name="Li H."/>
            <person name="Li K."/>
            <person name="Li Q."/>
            <person name="Liu X."/>
            <person name="Ma X."/>
            <person name="Naidoo K."/>
            <person name="Pethybridge S.J."/>
            <person name="Sun J."/>
            <person name="Steenkamp E.T."/>
            <person name="van der Nest M.A."/>
            <person name="van Wyk S."/>
            <person name="Wingfield M.J."/>
            <person name="Xiong C."/>
            <person name="Yue Q."/>
            <person name="Zhang X."/>
        </authorList>
    </citation>
    <scope>NUCLEOTIDE SEQUENCE [LARGE SCALE GENOMIC DNA]</scope>
    <source>
        <strain evidence="2 3">BP5796</strain>
    </source>
</reference>
<dbReference type="AlphaFoldDB" id="A0A3D8RCZ1"/>
<evidence type="ECO:0000259" key="1">
    <source>
        <dbReference type="Pfam" id="PF06985"/>
    </source>
</evidence>
<dbReference type="Pfam" id="PF06985">
    <property type="entry name" value="HET"/>
    <property type="match status" value="1"/>
</dbReference>
<dbReference type="InterPro" id="IPR010730">
    <property type="entry name" value="HET"/>
</dbReference>
<organism evidence="2 3">
    <name type="scientific">Coleophoma crateriformis</name>
    <dbReference type="NCBI Taxonomy" id="565419"/>
    <lineage>
        <taxon>Eukaryota</taxon>
        <taxon>Fungi</taxon>
        <taxon>Dikarya</taxon>
        <taxon>Ascomycota</taxon>
        <taxon>Pezizomycotina</taxon>
        <taxon>Leotiomycetes</taxon>
        <taxon>Helotiales</taxon>
        <taxon>Dermateaceae</taxon>
        <taxon>Coleophoma</taxon>
    </lineage>
</organism>
<accession>A0A3D8RCZ1</accession>